<feature type="region of interest" description="Disordered" evidence="1">
    <location>
        <begin position="1"/>
        <end position="35"/>
    </location>
</feature>
<sequence length="61" mass="6890">MRRHPTADNINDLIRYQPGRNAPPHWPPGKPAQRSWAAMNPVGVLQHKPPVGQDKEGLYRA</sequence>
<organism evidence="2 3">
    <name type="scientific">Sinosporangium siamense</name>
    <dbReference type="NCBI Taxonomy" id="1367973"/>
    <lineage>
        <taxon>Bacteria</taxon>
        <taxon>Bacillati</taxon>
        <taxon>Actinomycetota</taxon>
        <taxon>Actinomycetes</taxon>
        <taxon>Streptosporangiales</taxon>
        <taxon>Streptosporangiaceae</taxon>
        <taxon>Sinosporangium</taxon>
    </lineage>
</organism>
<evidence type="ECO:0000313" key="2">
    <source>
        <dbReference type="EMBL" id="GII96159.1"/>
    </source>
</evidence>
<comment type="caution">
    <text evidence="2">The sequence shown here is derived from an EMBL/GenBank/DDBJ whole genome shotgun (WGS) entry which is preliminary data.</text>
</comment>
<proteinExistence type="predicted"/>
<name>A0A919RQ47_9ACTN</name>
<dbReference type="EMBL" id="BOOW01000042">
    <property type="protein sequence ID" value="GII96159.1"/>
    <property type="molecule type" value="Genomic_DNA"/>
</dbReference>
<dbReference type="AlphaFoldDB" id="A0A919RQ47"/>
<evidence type="ECO:0000313" key="3">
    <source>
        <dbReference type="Proteomes" id="UP000606172"/>
    </source>
</evidence>
<dbReference type="Proteomes" id="UP000606172">
    <property type="component" value="Unassembled WGS sequence"/>
</dbReference>
<reference evidence="2" key="1">
    <citation type="submission" date="2021-01" db="EMBL/GenBank/DDBJ databases">
        <title>Whole genome shotgun sequence of Sinosporangium siamense NBRC 109515.</title>
        <authorList>
            <person name="Komaki H."/>
            <person name="Tamura T."/>
        </authorList>
    </citation>
    <scope>NUCLEOTIDE SEQUENCE</scope>
    <source>
        <strain evidence="2">NBRC 109515</strain>
    </source>
</reference>
<evidence type="ECO:0000256" key="1">
    <source>
        <dbReference type="SAM" id="MobiDB-lite"/>
    </source>
</evidence>
<protein>
    <submittedName>
        <fullName evidence="2">Uncharacterized protein</fullName>
    </submittedName>
</protein>
<accession>A0A919RQ47</accession>
<gene>
    <name evidence="2" type="ORF">Ssi02_63900</name>
</gene>
<keyword evidence="3" id="KW-1185">Reference proteome</keyword>